<sequence length="441" mass="48411">MTIDEPSAGGTPKPTPRPGPPRPVPKPHPPAAPLAAPPSSDPHRFGRVDDDGTVWLITSAGERSIGSWQAGDTEAAYAHFGRRFEDLATEVTLMETRLASGTGDARKIKAAAAALAETLPTASVLGDLDALAERLGAIRDHAEETAAADRARRDEQRAEQTARKEALAAEAEELANVSTQWKAAGDRLRTILDEWRTITGLDRKTDDALWKRYSAARETFNRRRGSHFADLDRERAGARQAKEALCVRAEELSGSTDWSATATAFRDLLTEWKAAGRAAKDVDDSLWHRFKAAQDTFFAARNAVNAERDTEFQANATAKEALLAEAERLDTSNLDAARSALRTITDKWDSIGKVPRERSADLERRLRAVEKKVRDAADSGRIDPQAQARAEQFQARVEQYERQAEKAEAAGRTKDAEAARASAEQWRQWADAAVESLGKKR</sequence>
<proteinExistence type="predicted"/>
<dbReference type="OrthoDB" id="5422202at2"/>
<evidence type="ECO:0000313" key="3">
    <source>
        <dbReference type="Proteomes" id="UP000216063"/>
    </source>
</evidence>
<dbReference type="EMBL" id="NOZR01000001">
    <property type="protein sequence ID" value="OYN82821.1"/>
    <property type="molecule type" value="Genomic_DNA"/>
</dbReference>
<accession>A0A255DVT8</accession>
<name>A0A255DVT8_9MYCO</name>
<feature type="compositionally biased region" description="Pro residues" evidence="1">
    <location>
        <begin position="13"/>
        <end position="40"/>
    </location>
</feature>
<organism evidence="2 3">
    <name type="scientific">Mycolicibacterium sphagni</name>
    <dbReference type="NCBI Taxonomy" id="1786"/>
    <lineage>
        <taxon>Bacteria</taxon>
        <taxon>Bacillati</taxon>
        <taxon>Actinomycetota</taxon>
        <taxon>Actinomycetes</taxon>
        <taxon>Mycobacteriales</taxon>
        <taxon>Mycobacteriaceae</taxon>
        <taxon>Mycolicibacterium</taxon>
    </lineage>
</organism>
<reference evidence="2 3" key="1">
    <citation type="submission" date="2017-07" db="EMBL/GenBank/DDBJ databases">
        <title>The new phylogeny of genus Mycobacterium.</title>
        <authorList>
            <person name="Tortoli E."/>
            <person name="Trovato A."/>
            <person name="Cirillo D.M."/>
        </authorList>
    </citation>
    <scope>NUCLEOTIDE SEQUENCE [LARGE SCALE GENOMIC DNA]</scope>
    <source>
        <strain evidence="2 3">ATCC 33027</strain>
    </source>
</reference>
<dbReference type="InterPro" id="IPR007139">
    <property type="entry name" value="DUF349"/>
</dbReference>
<dbReference type="RefSeq" id="WP_094475537.1">
    <property type="nucleotide sequence ID" value="NZ_JACKSC010000349.1"/>
</dbReference>
<evidence type="ECO:0000256" key="1">
    <source>
        <dbReference type="SAM" id="MobiDB-lite"/>
    </source>
</evidence>
<feature type="compositionally biased region" description="Basic and acidic residues" evidence="1">
    <location>
        <begin position="398"/>
        <end position="418"/>
    </location>
</feature>
<dbReference type="AlphaFoldDB" id="A0A255DVT8"/>
<dbReference type="Pfam" id="PF03993">
    <property type="entry name" value="DUF349"/>
    <property type="match status" value="3"/>
</dbReference>
<protein>
    <submittedName>
        <fullName evidence="2">DNA repair ATPase</fullName>
    </submittedName>
</protein>
<feature type="region of interest" description="Disordered" evidence="1">
    <location>
        <begin position="1"/>
        <end position="48"/>
    </location>
</feature>
<keyword evidence="3" id="KW-1185">Reference proteome</keyword>
<evidence type="ECO:0000313" key="2">
    <source>
        <dbReference type="EMBL" id="OYN82821.1"/>
    </source>
</evidence>
<gene>
    <name evidence="2" type="ORF">CG716_01035</name>
</gene>
<dbReference type="Proteomes" id="UP000216063">
    <property type="component" value="Unassembled WGS sequence"/>
</dbReference>
<comment type="caution">
    <text evidence="2">The sequence shown here is derived from an EMBL/GenBank/DDBJ whole genome shotgun (WGS) entry which is preliminary data.</text>
</comment>
<feature type="region of interest" description="Disordered" evidence="1">
    <location>
        <begin position="395"/>
        <end position="423"/>
    </location>
</feature>